<evidence type="ECO:0000256" key="5">
    <source>
        <dbReference type="SAM" id="MobiDB-lite"/>
    </source>
</evidence>
<dbReference type="GO" id="GO:0006511">
    <property type="term" value="P:ubiquitin-dependent protein catabolic process"/>
    <property type="evidence" value="ECO:0007669"/>
    <property type="project" value="TreeGrafter"/>
</dbReference>
<dbReference type="GO" id="GO:0005634">
    <property type="term" value="C:nucleus"/>
    <property type="evidence" value="ECO:0007669"/>
    <property type="project" value="TreeGrafter"/>
</dbReference>
<dbReference type="EMBL" id="JAAALK010000080">
    <property type="protein sequence ID" value="KAG8093539.1"/>
    <property type="molecule type" value="Genomic_DNA"/>
</dbReference>
<keyword evidence="1" id="KW-0479">Metal-binding</keyword>
<sequence>MDPAAPSPAPAQRRRTLRRSSSDSSLWELQANLNVTVTPLFRFHGERYRTARHNRVPDAVLSLPETNAADARQAECAVCLEDFMADDKLRTMPCSHCFHDRCLSEWLRISRSCPLCRLAIPK</sequence>
<dbReference type="Pfam" id="PF13639">
    <property type="entry name" value="zf-RING_2"/>
    <property type="match status" value="1"/>
</dbReference>
<reference evidence="7" key="2">
    <citation type="submission" date="2021-02" db="EMBL/GenBank/DDBJ databases">
        <authorList>
            <person name="Kimball J.A."/>
            <person name="Haas M.W."/>
            <person name="Macchietto M."/>
            <person name="Kono T."/>
            <person name="Duquette J."/>
            <person name="Shao M."/>
        </authorList>
    </citation>
    <scope>NUCLEOTIDE SEQUENCE</scope>
    <source>
        <tissue evidence="7">Fresh leaf tissue</tissue>
    </source>
</reference>
<comment type="caution">
    <text evidence="7">The sequence shown here is derived from an EMBL/GenBank/DDBJ whole genome shotgun (WGS) entry which is preliminary data.</text>
</comment>
<organism evidence="7 8">
    <name type="scientific">Zizania palustris</name>
    <name type="common">Northern wild rice</name>
    <dbReference type="NCBI Taxonomy" id="103762"/>
    <lineage>
        <taxon>Eukaryota</taxon>
        <taxon>Viridiplantae</taxon>
        <taxon>Streptophyta</taxon>
        <taxon>Embryophyta</taxon>
        <taxon>Tracheophyta</taxon>
        <taxon>Spermatophyta</taxon>
        <taxon>Magnoliopsida</taxon>
        <taxon>Liliopsida</taxon>
        <taxon>Poales</taxon>
        <taxon>Poaceae</taxon>
        <taxon>BOP clade</taxon>
        <taxon>Oryzoideae</taxon>
        <taxon>Oryzeae</taxon>
        <taxon>Zizaniinae</taxon>
        <taxon>Zizania</taxon>
    </lineage>
</organism>
<gene>
    <name evidence="7" type="ORF">GUJ93_ZPchr0012g19051</name>
</gene>
<evidence type="ECO:0000313" key="8">
    <source>
        <dbReference type="Proteomes" id="UP000729402"/>
    </source>
</evidence>
<dbReference type="InterPro" id="IPR001841">
    <property type="entry name" value="Znf_RING"/>
</dbReference>
<evidence type="ECO:0000256" key="1">
    <source>
        <dbReference type="ARBA" id="ARBA00022723"/>
    </source>
</evidence>
<feature type="domain" description="RING-type" evidence="6">
    <location>
        <begin position="76"/>
        <end position="117"/>
    </location>
</feature>
<evidence type="ECO:0000256" key="4">
    <source>
        <dbReference type="PROSITE-ProRule" id="PRU00175"/>
    </source>
</evidence>
<name>A0A8J6BRZ0_ZIZPA</name>
<proteinExistence type="predicted"/>
<dbReference type="OrthoDB" id="21204at2759"/>
<dbReference type="GO" id="GO:0008270">
    <property type="term" value="F:zinc ion binding"/>
    <property type="evidence" value="ECO:0007669"/>
    <property type="project" value="UniProtKB-KW"/>
</dbReference>
<evidence type="ECO:0000256" key="3">
    <source>
        <dbReference type="ARBA" id="ARBA00022833"/>
    </source>
</evidence>
<keyword evidence="2 4" id="KW-0863">Zinc-finger</keyword>
<dbReference type="SMART" id="SM00184">
    <property type="entry name" value="RING"/>
    <property type="match status" value="1"/>
</dbReference>
<keyword evidence="3" id="KW-0862">Zinc</keyword>
<dbReference type="Proteomes" id="UP000729402">
    <property type="component" value="Unassembled WGS sequence"/>
</dbReference>
<dbReference type="PROSITE" id="PS50089">
    <property type="entry name" value="ZF_RING_2"/>
    <property type="match status" value="1"/>
</dbReference>
<evidence type="ECO:0000259" key="6">
    <source>
        <dbReference type="PROSITE" id="PS50089"/>
    </source>
</evidence>
<dbReference type="PANTHER" id="PTHR45931:SF23">
    <property type="entry name" value="OS12G0134500 PROTEIN"/>
    <property type="match status" value="1"/>
</dbReference>
<dbReference type="GO" id="GO:0061630">
    <property type="term" value="F:ubiquitin protein ligase activity"/>
    <property type="evidence" value="ECO:0007669"/>
    <property type="project" value="TreeGrafter"/>
</dbReference>
<dbReference type="PANTHER" id="PTHR45931">
    <property type="entry name" value="SI:CH211-59O9.10"/>
    <property type="match status" value="1"/>
</dbReference>
<evidence type="ECO:0000256" key="2">
    <source>
        <dbReference type="ARBA" id="ARBA00022771"/>
    </source>
</evidence>
<protein>
    <recommendedName>
        <fullName evidence="6">RING-type domain-containing protein</fullName>
    </recommendedName>
</protein>
<dbReference type="InterPro" id="IPR051834">
    <property type="entry name" value="RING_finger_E3_ligase"/>
</dbReference>
<evidence type="ECO:0000313" key="7">
    <source>
        <dbReference type="EMBL" id="KAG8093539.1"/>
    </source>
</evidence>
<reference evidence="7" key="1">
    <citation type="journal article" date="2021" name="bioRxiv">
        <title>Whole Genome Assembly and Annotation of Northern Wild Rice, Zizania palustris L., Supports a Whole Genome Duplication in the Zizania Genus.</title>
        <authorList>
            <person name="Haas M."/>
            <person name="Kono T."/>
            <person name="Macchietto M."/>
            <person name="Millas R."/>
            <person name="McGilp L."/>
            <person name="Shao M."/>
            <person name="Duquette J."/>
            <person name="Hirsch C.N."/>
            <person name="Kimball J."/>
        </authorList>
    </citation>
    <scope>NUCLEOTIDE SEQUENCE</scope>
    <source>
        <tissue evidence="7">Fresh leaf tissue</tissue>
    </source>
</reference>
<keyword evidence="8" id="KW-1185">Reference proteome</keyword>
<feature type="region of interest" description="Disordered" evidence="5">
    <location>
        <begin position="1"/>
        <end position="23"/>
    </location>
</feature>
<dbReference type="AlphaFoldDB" id="A0A8J6BRZ0"/>
<accession>A0A8J6BRZ0</accession>